<dbReference type="OMA" id="MTEVCHQ"/>
<dbReference type="VEuPathDB" id="TriTrypDB:LpyrH10_02_7040"/>
<dbReference type="EMBL" id="LGTL01000002">
    <property type="protein sequence ID" value="KPA85423.1"/>
    <property type="molecule type" value="Genomic_DNA"/>
</dbReference>
<keyword evidence="2" id="KW-1185">Reference proteome</keyword>
<reference evidence="1 2" key="1">
    <citation type="submission" date="2015-07" db="EMBL/GenBank/DDBJ databases">
        <title>High-quality genome of monoxenous trypanosomatid Leptomonas pyrrhocoris.</title>
        <authorList>
            <person name="Flegontov P."/>
            <person name="Butenko A."/>
            <person name="Firsov S."/>
            <person name="Vlcek C."/>
            <person name="Logacheva M.D."/>
            <person name="Field M."/>
            <person name="Filatov D."/>
            <person name="Flegontova O."/>
            <person name="Gerasimov E."/>
            <person name="Jackson A.P."/>
            <person name="Kelly S."/>
            <person name="Opperdoes F."/>
            <person name="O'Reilly A."/>
            <person name="Votypka J."/>
            <person name="Yurchenko V."/>
            <person name="Lukes J."/>
        </authorList>
    </citation>
    <scope>NUCLEOTIDE SEQUENCE [LARGE SCALE GENOMIC DNA]</scope>
    <source>
        <strain evidence="1">H10</strain>
    </source>
</reference>
<dbReference type="AlphaFoldDB" id="A0A0M9G9A9"/>
<sequence length="408" mass="43338">MALNFSKASTQFVRNLVELGVCENTDCLNAYHPPAGAQNRSVGTAQRLQSLSAAAAAPSTRPVIPIDVPRWVHALDSDDFPMTEVCHQLSSSDFQVRQPLERFIDELFTNVSRRYSVQLETLVRALRLLERVQMTNIRLHQQVLLSQSSLLSSHSSNVGSFGSGGNSLSGAGVGSTTATLQLRNEGTTQGNTLVLSAGLPSASAGIASSAIPCSPSCRPRSGNVGGFCGTHLHSFAHGSLFDGSSVSSGTVGPLTDMEQLSYGRCSGGDATQAFVLASWCLPTTPPCESPVPNAVDLPFLMSRLHLCAACAGSRVFTLQYYNVHLLLAACLALSISINEIGVMEGMTEDALMHHVAEMSHCTDLPLQVAARVVCETLEGELCVFNSEVDALIHRLNVVETCVFATDSA</sequence>
<dbReference type="GeneID" id="26902025"/>
<evidence type="ECO:0000313" key="1">
    <source>
        <dbReference type="EMBL" id="KPA85423.1"/>
    </source>
</evidence>
<name>A0A0M9G9A9_LEPPY</name>
<dbReference type="Proteomes" id="UP000037923">
    <property type="component" value="Unassembled WGS sequence"/>
</dbReference>
<protein>
    <submittedName>
        <fullName evidence="1">Uncharacterized protein</fullName>
    </submittedName>
</protein>
<comment type="caution">
    <text evidence="1">The sequence shown here is derived from an EMBL/GenBank/DDBJ whole genome shotgun (WGS) entry which is preliminary data.</text>
</comment>
<dbReference type="OrthoDB" id="278200at2759"/>
<proteinExistence type="predicted"/>
<dbReference type="RefSeq" id="XP_015663862.1">
    <property type="nucleotide sequence ID" value="XM_015798342.1"/>
</dbReference>
<accession>A0A0M9G9A9</accession>
<organism evidence="1 2">
    <name type="scientific">Leptomonas pyrrhocoris</name>
    <name type="common">Firebug parasite</name>
    <dbReference type="NCBI Taxonomy" id="157538"/>
    <lineage>
        <taxon>Eukaryota</taxon>
        <taxon>Discoba</taxon>
        <taxon>Euglenozoa</taxon>
        <taxon>Kinetoplastea</taxon>
        <taxon>Metakinetoplastina</taxon>
        <taxon>Trypanosomatida</taxon>
        <taxon>Trypanosomatidae</taxon>
        <taxon>Leishmaniinae</taxon>
        <taxon>Leptomonas</taxon>
    </lineage>
</organism>
<evidence type="ECO:0000313" key="2">
    <source>
        <dbReference type="Proteomes" id="UP000037923"/>
    </source>
</evidence>
<gene>
    <name evidence="1" type="ORF">ABB37_01730</name>
</gene>